<evidence type="ECO:0000256" key="3">
    <source>
        <dbReference type="ARBA" id="ARBA00022692"/>
    </source>
</evidence>
<organism evidence="7 8">
    <name type="scientific">Paenibacillus glycanilyticus</name>
    <dbReference type="NCBI Taxonomy" id="126569"/>
    <lineage>
        <taxon>Bacteria</taxon>
        <taxon>Bacillati</taxon>
        <taxon>Bacillota</taxon>
        <taxon>Bacilli</taxon>
        <taxon>Bacillales</taxon>
        <taxon>Paenibacillaceae</taxon>
        <taxon>Paenibacillus</taxon>
    </lineage>
</organism>
<comment type="caution">
    <text evidence="7">The sequence shown here is derived from an EMBL/GenBank/DDBJ whole genome shotgun (WGS) entry which is preliminary data.</text>
</comment>
<accession>A0ABQ6NTJ8</accession>
<keyword evidence="5 6" id="KW-0472">Membrane</keyword>
<evidence type="ECO:0000256" key="2">
    <source>
        <dbReference type="ARBA" id="ARBA00009773"/>
    </source>
</evidence>
<feature type="transmembrane region" description="Helical" evidence="6">
    <location>
        <begin position="12"/>
        <end position="29"/>
    </location>
</feature>
<dbReference type="Proteomes" id="UP001285921">
    <property type="component" value="Unassembled WGS sequence"/>
</dbReference>
<dbReference type="Pfam" id="PF01594">
    <property type="entry name" value="AI-2E_transport"/>
    <property type="match status" value="1"/>
</dbReference>
<feature type="transmembrane region" description="Helical" evidence="6">
    <location>
        <begin position="281"/>
        <end position="299"/>
    </location>
</feature>
<keyword evidence="8" id="KW-1185">Reference proteome</keyword>
<dbReference type="RefSeq" id="WP_201009009.1">
    <property type="nucleotide sequence ID" value="NZ_BTCL01000018.1"/>
</dbReference>
<keyword evidence="4 6" id="KW-1133">Transmembrane helix</keyword>
<feature type="transmembrane region" description="Helical" evidence="6">
    <location>
        <begin position="65"/>
        <end position="89"/>
    </location>
</feature>
<feature type="transmembrane region" description="Helical" evidence="6">
    <location>
        <begin position="319"/>
        <end position="345"/>
    </location>
</feature>
<protein>
    <submittedName>
        <fullName evidence="7">Sporulation integral membrane protein YtvI</fullName>
    </submittedName>
</protein>
<dbReference type="EMBL" id="BTCL01000018">
    <property type="protein sequence ID" value="GMK47294.1"/>
    <property type="molecule type" value="Genomic_DNA"/>
</dbReference>
<name>A0ABQ6NTJ8_9BACL</name>
<comment type="similarity">
    <text evidence="2">Belongs to the autoinducer-2 exporter (AI-2E) (TC 2.A.86) family.</text>
</comment>
<evidence type="ECO:0000256" key="4">
    <source>
        <dbReference type="ARBA" id="ARBA00022989"/>
    </source>
</evidence>
<feature type="transmembrane region" description="Helical" evidence="6">
    <location>
        <begin position="222"/>
        <end position="239"/>
    </location>
</feature>
<dbReference type="InterPro" id="IPR002549">
    <property type="entry name" value="AI-2E-like"/>
</dbReference>
<gene>
    <name evidence="7" type="ORF">PghCCS26_44240</name>
</gene>
<sequence>MLPFYKKYWRTAFDIALIALTVYLVMFAFSYLYKIATPIFFAFVIYLFIEPLAKRLNKIGIKKSIASGISVLLFSLIIIGLFSGLAYIITSQGADFIKVKLPQYQELFKEQVQDDSSVFQQKLQALPPEWVEKITEYINGATEYLPKLANIIFTGLIGYISSFSTFLFNFVIGIILAYFLSIEIKVWKKTANDKTPNTFKKAFFFLRENVFKGIGAYVKAQAKMMSITFLVIFAALLVLRVENAFAISLTAGIFDVLPLLGVSTLFIPWIIYLFLVGQTTLAVWLSVLLVAVVLTRHIVEPKITGDTLGVSAFTMLSCMIVSLHLFGVAGVILSPIIIILIKALYEQGFFHRWIRTPQGEFDVHPFPAAAEEEIDGKQPSTGV</sequence>
<dbReference type="PANTHER" id="PTHR21716:SF68">
    <property type="entry name" value="TRANSPORT PROTEIN YTVI-RELATED"/>
    <property type="match status" value="1"/>
</dbReference>
<evidence type="ECO:0000256" key="1">
    <source>
        <dbReference type="ARBA" id="ARBA00004141"/>
    </source>
</evidence>
<dbReference type="PANTHER" id="PTHR21716">
    <property type="entry name" value="TRANSMEMBRANE PROTEIN"/>
    <property type="match status" value="1"/>
</dbReference>
<evidence type="ECO:0000313" key="7">
    <source>
        <dbReference type="EMBL" id="GMK47294.1"/>
    </source>
</evidence>
<evidence type="ECO:0000256" key="6">
    <source>
        <dbReference type="SAM" id="Phobius"/>
    </source>
</evidence>
<proteinExistence type="inferred from homology"/>
<reference evidence="7 8" key="1">
    <citation type="submission" date="2023-05" db="EMBL/GenBank/DDBJ databases">
        <title>Draft genome of Paenibacillus sp. CCS26.</title>
        <authorList>
            <person name="Akita H."/>
            <person name="Shinto Y."/>
            <person name="Kimura Z."/>
        </authorList>
    </citation>
    <scope>NUCLEOTIDE SEQUENCE [LARGE SCALE GENOMIC DNA]</scope>
    <source>
        <strain evidence="7 8">CCS26</strain>
    </source>
</reference>
<comment type="subcellular location">
    <subcellularLocation>
        <location evidence="1">Membrane</location>
        <topology evidence="1">Multi-pass membrane protein</topology>
    </subcellularLocation>
</comment>
<evidence type="ECO:0000313" key="8">
    <source>
        <dbReference type="Proteomes" id="UP001285921"/>
    </source>
</evidence>
<evidence type="ECO:0000256" key="5">
    <source>
        <dbReference type="ARBA" id="ARBA00023136"/>
    </source>
</evidence>
<keyword evidence="3 6" id="KW-0812">Transmembrane</keyword>
<feature type="transmembrane region" description="Helical" evidence="6">
    <location>
        <begin position="151"/>
        <end position="180"/>
    </location>
</feature>
<feature type="transmembrane region" description="Helical" evidence="6">
    <location>
        <begin position="245"/>
        <end position="274"/>
    </location>
</feature>